<reference evidence="3 4" key="1">
    <citation type="submission" date="2016-10" db="EMBL/GenBank/DDBJ databases">
        <title>Genome sequence of Streptomyces gilvigriseus MUSC 26.</title>
        <authorList>
            <person name="Lee L.-H."/>
            <person name="Ser H.-L."/>
        </authorList>
    </citation>
    <scope>NUCLEOTIDE SEQUENCE [LARGE SCALE GENOMIC DNA]</scope>
    <source>
        <strain evidence="3 4">MUSC 26</strain>
    </source>
</reference>
<evidence type="ECO:0000313" key="3">
    <source>
        <dbReference type="EMBL" id="OIV36082.1"/>
    </source>
</evidence>
<name>A0A1J7C8Y5_9ACTN</name>
<dbReference type="GO" id="GO:0003677">
    <property type="term" value="F:DNA binding"/>
    <property type="evidence" value="ECO:0007669"/>
    <property type="project" value="InterPro"/>
</dbReference>
<sequence length="347" mass="37309">MDGELLTASEIAARLAAKSNAAVGELDLAEPTAALAFAADLIEDVIDLAAVSAYTARQDGVEWAVIAEAARLRTDTARYRWGNDKAAKRARGYLKRRRLAAPAPVDGEPPAGSAMSSRPTDRSQRQLCAALSQMRIRSGCRLAEIAEATGRHKSSISRLLRGGRLPTWETCVAIARACGADPEDLRHLWLAANGVVPDPILGHEEAALAGARTALVHALNGLRLAAGEPDYATIAGLAKGEKVDPGDAPAHWLAYDPVEAIEAGDLDLAVFEMAGGVEGIRRVFEPNMASDWIPPWKLLAVIVTALDGDPKVIKPLWKQLKFTRDGSWSQAEPHTWTRWGTPGRQTW</sequence>
<dbReference type="SMART" id="SM00530">
    <property type="entry name" value="HTH_XRE"/>
    <property type="match status" value="1"/>
</dbReference>
<dbReference type="SUPFAM" id="SSF47413">
    <property type="entry name" value="lambda repressor-like DNA-binding domains"/>
    <property type="match status" value="1"/>
</dbReference>
<dbReference type="InterPro" id="IPR010982">
    <property type="entry name" value="Lambda_DNA-bd_dom_sf"/>
</dbReference>
<dbReference type="AlphaFoldDB" id="A0A1J7C8Y5"/>
<dbReference type="PROSITE" id="PS50943">
    <property type="entry name" value="HTH_CROC1"/>
    <property type="match status" value="1"/>
</dbReference>
<keyword evidence="4" id="KW-1185">Reference proteome</keyword>
<comment type="caution">
    <text evidence="3">The sequence shown here is derived from an EMBL/GenBank/DDBJ whole genome shotgun (WGS) entry which is preliminary data.</text>
</comment>
<evidence type="ECO:0000259" key="2">
    <source>
        <dbReference type="PROSITE" id="PS50943"/>
    </source>
</evidence>
<dbReference type="Pfam" id="PF13560">
    <property type="entry name" value="HTH_31"/>
    <property type="match status" value="1"/>
</dbReference>
<dbReference type="Proteomes" id="UP000243342">
    <property type="component" value="Unassembled WGS sequence"/>
</dbReference>
<protein>
    <recommendedName>
        <fullName evidence="2">HTH cro/C1-type domain-containing protein</fullName>
    </recommendedName>
</protein>
<feature type="domain" description="HTH cro/C1-type" evidence="2">
    <location>
        <begin position="131"/>
        <end position="185"/>
    </location>
</feature>
<evidence type="ECO:0000313" key="4">
    <source>
        <dbReference type="Proteomes" id="UP000243342"/>
    </source>
</evidence>
<gene>
    <name evidence="3" type="ORF">BIV57_18150</name>
</gene>
<dbReference type="RefSeq" id="WP_071657951.1">
    <property type="nucleotide sequence ID" value="NZ_MLCF01000115.1"/>
</dbReference>
<dbReference type="CDD" id="cd00093">
    <property type="entry name" value="HTH_XRE"/>
    <property type="match status" value="1"/>
</dbReference>
<feature type="region of interest" description="Disordered" evidence="1">
    <location>
        <begin position="99"/>
        <end position="122"/>
    </location>
</feature>
<accession>A0A1J7C8Y5</accession>
<evidence type="ECO:0000256" key="1">
    <source>
        <dbReference type="SAM" id="MobiDB-lite"/>
    </source>
</evidence>
<proteinExistence type="predicted"/>
<dbReference type="Gene3D" id="1.10.260.40">
    <property type="entry name" value="lambda repressor-like DNA-binding domains"/>
    <property type="match status" value="1"/>
</dbReference>
<dbReference type="EMBL" id="MLCF01000115">
    <property type="protein sequence ID" value="OIV36082.1"/>
    <property type="molecule type" value="Genomic_DNA"/>
</dbReference>
<organism evidence="3 4">
    <name type="scientific">Mangrovactinospora gilvigrisea</name>
    <dbReference type="NCBI Taxonomy" id="1428644"/>
    <lineage>
        <taxon>Bacteria</taxon>
        <taxon>Bacillati</taxon>
        <taxon>Actinomycetota</taxon>
        <taxon>Actinomycetes</taxon>
        <taxon>Kitasatosporales</taxon>
        <taxon>Streptomycetaceae</taxon>
        <taxon>Mangrovactinospora</taxon>
    </lineage>
</organism>
<dbReference type="InterPro" id="IPR001387">
    <property type="entry name" value="Cro/C1-type_HTH"/>
</dbReference>